<keyword evidence="2" id="KW-0812">Transmembrane</keyword>
<evidence type="ECO:0000313" key="4">
    <source>
        <dbReference type="Proteomes" id="UP000297608"/>
    </source>
</evidence>
<keyword evidence="4" id="KW-1185">Reference proteome</keyword>
<organism evidence="3 4">
    <name type="scientific">Cryobacterium algoricola</name>
    <dbReference type="NCBI Taxonomy" id="1259183"/>
    <lineage>
        <taxon>Bacteria</taxon>
        <taxon>Bacillati</taxon>
        <taxon>Actinomycetota</taxon>
        <taxon>Actinomycetes</taxon>
        <taxon>Micrococcales</taxon>
        <taxon>Microbacteriaceae</taxon>
        <taxon>Cryobacterium</taxon>
    </lineage>
</organism>
<dbReference type="RefSeq" id="WP_134536088.1">
    <property type="nucleotide sequence ID" value="NZ_SOFG01000024.1"/>
</dbReference>
<evidence type="ECO:0000256" key="1">
    <source>
        <dbReference type="SAM" id="MobiDB-lite"/>
    </source>
</evidence>
<protein>
    <submittedName>
        <fullName evidence="3">Uncharacterized protein</fullName>
    </submittedName>
</protein>
<name>A0ABY2I7D1_9MICO</name>
<comment type="caution">
    <text evidence="3">The sequence shown here is derived from an EMBL/GenBank/DDBJ whole genome shotgun (WGS) entry which is preliminary data.</text>
</comment>
<evidence type="ECO:0000256" key="2">
    <source>
        <dbReference type="SAM" id="Phobius"/>
    </source>
</evidence>
<keyword evidence="2" id="KW-0472">Membrane</keyword>
<keyword evidence="2" id="KW-1133">Transmembrane helix</keyword>
<feature type="compositionally biased region" description="Basic and acidic residues" evidence="1">
    <location>
        <begin position="54"/>
        <end position="63"/>
    </location>
</feature>
<evidence type="ECO:0000313" key="3">
    <source>
        <dbReference type="EMBL" id="TFB83606.1"/>
    </source>
</evidence>
<gene>
    <name evidence="3" type="ORF">E3O44_17170</name>
</gene>
<reference evidence="3 4" key="1">
    <citation type="submission" date="2019-03" db="EMBL/GenBank/DDBJ databases">
        <title>Genomics of glacier-inhabiting Cryobacterium strains.</title>
        <authorList>
            <person name="Liu Q."/>
            <person name="Xin Y.-H."/>
        </authorList>
    </citation>
    <scope>NUCLEOTIDE SEQUENCE [LARGE SCALE GENOMIC DNA]</scope>
    <source>
        <strain evidence="3 4">MDB2-B</strain>
    </source>
</reference>
<proteinExistence type="predicted"/>
<feature type="region of interest" description="Disordered" evidence="1">
    <location>
        <begin position="54"/>
        <end position="81"/>
    </location>
</feature>
<accession>A0ABY2I7D1</accession>
<sequence length="81" mass="8515">MLVSDVGNLSVLLNLRHLYRSAGAEKSLTGYMVMAGIVCLVAINLKIAASSTKESEEQARKAESGSVTTVVSSPLTAPYKS</sequence>
<feature type="compositionally biased region" description="Polar residues" evidence="1">
    <location>
        <begin position="65"/>
        <end position="75"/>
    </location>
</feature>
<dbReference type="Proteomes" id="UP000297608">
    <property type="component" value="Unassembled WGS sequence"/>
</dbReference>
<dbReference type="EMBL" id="SOFG01000024">
    <property type="protein sequence ID" value="TFB83606.1"/>
    <property type="molecule type" value="Genomic_DNA"/>
</dbReference>
<feature type="transmembrane region" description="Helical" evidence="2">
    <location>
        <begin position="28"/>
        <end position="45"/>
    </location>
</feature>